<dbReference type="OrthoDB" id="9788394at2"/>
<evidence type="ECO:0000256" key="1">
    <source>
        <dbReference type="ARBA" id="ARBA00022490"/>
    </source>
</evidence>
<evidence type="ECO:0000256" key="4">
    <source>
        <dbReference type="ARBA" id="ARBA00022741"/>
    </source>
</evidence>
<reference evidence="9" key="1">
    <citation type="journal article" date="2019" name="PLoS Negl. Trop. Dis.">
        <title>Revisiting the worldwide diversity of Leptospira species in the environment.</title>
        <authorList>
            <person name="Vincent A.T."/>
            <person name="Schiettekatte O."/>
            <person name="Bourhy P."/>
            <person name="Veyrier F.J."/>
            <person name="Picardeau M."/>
        </authorList>
    </citation>
    <scope>NUCLEOTIDE SEQUENCE [LARGE SCALE GENOMIC DNA]</scope>
    <source>
        <strain evidence="9">201702692</strain>
    </source>
</reference>
<dbReference type="CDD" id="cd02503">
    <property type="entry name" value="MobA"/>
    <property type="match status" value="1"/>
</dbReference>
<evidence type="ECO:0000256" key="3">
    <source>
        <dbReference type="ARBA" id="ARBA00022723"/>
    </source>
</evidence>
<dbReference type="RefSeq" id="WP_135578890.1">
    <property type="nucleotide sequence ID" value="NZ_RQGA01000010.1"/>
</dbReference>
<feature type="domain" description="MobA-like NTP transferase" evidence="8">
    <location>
        <begin position="11"/>
        <end position="163"/>
    </location>
</feature>
<sequence>MTHTNTDPTFVLLVGGRSVRMGEDKGFVTIGSNSHFLDQILKKLNGFTSSIYISLRAEQVESYVNYLPKSSLILDQNLPVEGPLKGILSSYLYLKKNNEWNDFMYVMPIDIPFVEDRTIKRLLDTFHGQQKPVSGIFYESKTGLEPLCGIYTTSTLSSWEKSLFVAGNQEFSLQKRIKSLDLQPILVKLPSEEEINFRNINSKNEL</sequence>
<organism evidence="9 10">
    <name type="scientific">Leptospira perdikensis</name>
    <dbReference type="NCBI Taxonomy" id="2484948"/>
    <lineage>
        <taxon>Bacteria</taxon>
        <taxon>Pseudomonadati</taxon>
        <taxon>Spirochaetota</taxon>
        <taxon>Spirochaetia</taxon>
        <taxon>Leptospirales</taxon>
        <taxon>Leptospiraceae</taxon>
        <taxon>Leptospira</taxon>
    </lineage>
</organism>
<keyword evidence="4" id="KW-0547">Nucleotide-binding</keyword>
<dbReference type="GO" id="GO:0006777">
    <property type="term" value="P:Mo-molybdopterin cofactor biosynthetic process"/>
    <property type="evidence" value="ECO:0007669"/>
    <property type="project" value="UniProtKB-KW"/>
</dbReference>
<keyword evidence="2 9" id="KW-0808">Transferase</keyword>
<gene>
    <name evidence="9" type="ORF">EHQ49_09830</name>
</gene>
<name>A0A4V3JP85_9LEPT</name>
<evidence type="ECO:0000256" key="6">
    <source>
        <dbReference type="ARBA" id="ARBA00023134"/>
    </source>
</evidence>
<keyword evidence="9" id="KW-0548">Nucleotidyltransferase</keyword>
<dbReference type="PANTHER" id="PTHR19136:SF81">
    <property type="entry name" value="MOLYBDENUM COFACTOR GUANYLYLTRANSFERASE"/>
    <property type="match status" value="1"/>
</dbReference>
<keyword evidence="3" id="KW-0479">Metal-binding</keyword>
<dbReference type="GO" id="GO:0046872">
    <property type="term" value="F:metal ion binding"/>
    <property type="evidence" value="ECO:0007669"/>
    <property type="project" value="UniProtKB-KW"/>
</dbReference>
<protein>
    <submittedName>
        <fullName evidence="9">Molybdenum cofactor guanylyltransferase</fullName>
    </submittedName>
</protein>
<comment type="caution">
    <text evidence="9">The sequence shown here is derived from an EMBL/GenBank/DDBJ whole genome shotgun (WGS) entry which is preliminary data.</text>
</comment>
<dbReference type="InterPro" id="IPR013482">
    <property type="entry name" value="Molybde_CF_guanTrfase"/>
</dbReference>
<dbReference type="GO" id="GO:0016779">
    <property type="term" value="F:nucleotidyltransferase activity"/>
    <property type="evidence" value="ECO:0007669"/>
    <property type="project" value="UniProtKB-KW"/>
</dbReference>
<accession>A0A4V3JP85</accession>
<evidence type="ECO:0000313" key="10">
    <source>
        <dbReference type="Proteomes" id="UP000298125"/>
    </source>
</evidence>
<dbReference type="SUPFAM" id="SSF53448">
    <property type="entry name" value="Nucleotide-diphospho-sugar transferases"/>
    <property type="match status" value="1"/>
</dbReference>
<dbReference type="Gene3D" id="3.90.550.10">
    <property type="entry name" value="Spore Coat Polysaccharide Biosynthesis Protein SpsA, Chain A"/>
    <property type="match status" value="1"/>
</dbReference>
<dbReference type="PANTHER" id="PTHR19136">
    <property type="entry name" value="MOLYBDENUM COFACTOR GUANYLYLTRANSFERASE"/>
    <property type="match status" value="1"/>
</dbReference>
<dbReference type="Proteomes" id="UP000298125">
    <property type="component" value="Unassembled WGS sequence"/>
</dbReference>
<keyword evidence="5" id="KW-0460">Magnesium</keyword>
<dbReference type="InterPro" id="IPR025877">
    <property type="entry name" value="MobA-like_NTP_Trfase"/>
</dbReference>
<evidence type="ECO:0000313" key="9">
    <source>
        <dbReference type="EMBL" id="TGL40346.1"/>
    </source>
</evidence>
<proteinExistence type="predicted"/>
<keyword evidence="1" id="KW-0963">Cytoplasm</keyword>
<dbReference type="GO" id="GO:0005525">
    <property type="term" value="F:GTP binding"/>
    <property type="evidence" value="ECO:0007669"/>
    <property type="project" value="UniProtKB-KW"/>
</dbReference>
<dbReference type="InterPro" id="IPR029044">
    <property type="entry name" value="Nucleotide-diphossugar_trans"/>
</dbReference>
<keyword evidence="6" id="KW-0342">GTP-binding</keyword>
<keyword evidence="10" id="KW-1185">Reference proteome</keyword>
<evidence type="ECO:0000259" key="8">
    <source>
        <dbReference type="Pfam" id="PF12804"/>
    </source>
</evidence>
<evidence type="ECO:0000256" key="5">
    <source>
        <dbReference type="ARBA" id="ARBA00022842"/>
    </source>
</evidence>
<dbReference type="AlphaFoldDB" id="A0A4V3JP85"/>
<evidence type="ECO:0000256" key="7">
    <source>
        <dbReference type="ARBA" id="ARBA00023150"/>
    </source>
</evidence>
<keyword evidence="7" id="KW-0501">Molybdenum cofactor biosynthesis</keyword>
<dbReference type="Pfam" id="PF12804">
    <property type="entry name" value="NTP_transf_3"/>
    <property type="match status" value="1"/>
</dbReference>
<evidence type="ECO:0000256" key="2">
    <source>
        <dbReference type="ARBA" id="ARBA00022679"/>
    </source>
</evidence>
<dbReference type="EMBL" id="RQGA01000010">
    <property type="protein sequence ID" value="TGL40346.1"/>
    <property type="molecule type" value="Genomic_DNA"/>
</dbReference>